<gene>
    <name evidence="3" type="ORF">A4X03_0g5387</name>
    <name evidence="2" type="ORF">JKIAZH3_G9816</name>
</gene>
<keyword evidence="1" id="KW-0732">Signal</keyword>
<dbReference type="Proteomes" id="UP000077671">
    <property type="component" value="Unassembled WGS sequence"/>
</dbReference>
<reference evidence="2" key="3">
    <citation type="submission" date="2020-10" db="EMBL/GenBank/DDBJ databases">
        <authorList>
            <person name="Sedaghatjoo S."/>
        </authorList>
    </citation>
    <scope>NUCLEOTIDE SEQUENCE</scope>
    <source>
        <strain evidence="2">AZH3</strain>
    </source>
</reference>
<sequence length="131" mass="14666">MRLATLSFLAAIFTAAVATDRWPNRSSGWAECRYGGGIEKLCPNVHQLPDDRFETTLKVVCLNCLHKFWAESEYGSKHGECPHPEVGCHCYNGCVHNMWRNDLDQGFHDVGGVCKAWCGEGAQPLPPKCWK</sequence>
<reference evidence="3" key="2">
    <citation type="journal article" date="2019" name="IMA Fungus">
        <title>Genome sequencing and comparison of five Tilletia species to identify candidate genes for the detection of regulated species infecting wheat.</title>
        <authorList>
            <person name="Nguyen H.D.T."/>
            <person name="Sultana T."/>
            <person name="Kesanakurti P."/>
            <person name="Hambleton S."/>
        </authorList>
    </citation>
    <scope>NUCLEOTIDE SEQUENCE</scope>
    <source>
        <strain evidence="3">DAOMC 238032</strain>
    </source>
</reference>
<dbReference type="EMBL" id="LWDD02000852">
    <property type="protein sequence ID" value="KAE8256457.1"/>
    <property type="molecule type" value="Genomic_DNA"/>
</dbReference>
<feature type="signal peptide" evidence="1">
    <location>
        <begin position="1"/>
        <end position="18"/>
    </location>
</feature>
<proteinExistence type="predicted"/>
<evidence type="ECO:0000313" key="2">
    <source>
        <dbReference type="EMBL" id="CAD6919854.1"/>
    </source>
</evidence>
<dbReference type="AlphaFoldDB" id="A0A177TYQ1"/>
<reference evidence="3" key="1">
    <citation type="submission" date="2016-04" db="EMBL/GenBank/DDBJ databases">
        <authorList>
            <person name="Nguyen H.D."/>
            <person name="Kesanakurti P."/>
            <person name="Cullis J."/>
            <person name="Levesque C.A."/>
            <person name="Hambleton S."/>
        </authorList>
    </citation>
    <scope>NUCLEOTIDE SEQUENCE</scope>
    <source>
        <strain evidence="3">DAOMC 238032</strain>
    </source>
</reference>
<evidence type="ECO:0000256" key="1">
    <source>
        <dbReference type="SAM" id="SignalP"/>
    </source>
</evidence>
<evidence type="ECO:0000313" key="3">
    <source>
        <dbReference type="EMBL" id="KAE8256457.1"/>
    </source>
</evidence>
<name>A0A177TYQ1_9BASI</name>
<evidence type="ECO:0000313" key="5">
    <source>
        <dbReference type="Proteomes" id="UP000836402"/>
    </source>
</evidence>
<organism evidence="3 4">
    <name type="scientific">Tilletia caries</name>
    <name type="common">wheat bunt fungus</name>
    <dbReference type="NCBI Taxonomy" id="13290"/>
    <lineage>
        <taxon>Eukaryota</taxon>
        <taxon>Fungi</taxon>
        <taxon>Dikarya</taxon>
        <taxon>Basidiomycota</taxon>
        <taxon>Ustilaginomycotina</taxon>
        <taxon>Exobasidiomycetes</taxon>
        <taxon>Tilletiales</taxon>
        <taxon>Tilletiaceae</taxon>
        <taxon>Tilletia</taxon>
    </lineage>
</organism>
<keyword evidence="5" id="KW-1185">Reference proteome</keyword>
<accession>A0A177TYQ1</accession>
<dbReference type="EMBL" id="CAJHJG010002381">
    <property type="protein sequence ID" value="CAD6919854.1"/>
    <property type="molecule type" value="Genomic_DNA"/>
</dbReference>
<evidence type="ECO:0000313" key="4">
    <source>
        <dbReference type="Proteomes" id="UP000077671"/>
    </source>
</evidence>
<comment type="caution">
    <text evidence="3">The sequence shown here is derived from an EMBL/GenBank/DDBJ whole genome shotgun (WGS) entry which is preliminary data.</text>
</comment>
<dbReference type="Proteomes" id="UP000836402">
    <property type="component" value="Unassembled WGS sequence"/>
</dbReference>
<protein>
    <submittedName>
        <fullName evidence="3">Uncharacterized protein</fullName>
    </submittedName>
</protein>
<feature type="chain" id="PRO_5044550130" evidence="1">
    <location>
        <begin position="19"/>
        <end position="131"/>
    </location>
</feature>